<dbReference type="AlphaFoldDB" id="A0AA39M4X7"/>
<name>A0AA39M4X7_9BILA</name>
<comment type="caution">
    <text evidence="1">The sequence shown here is derived from an EMBL/GenBank/DDBJ whole genome shotgun (WGS) entry which is preliminary data.</text>
</comment>
<protein>
    <submittedName>
        <fullName evidence="1">Uncharacterized protein</fullName>
    </submittedName>
</protein>
<organism evidence="1 2">
    <name type="scientific">Steinernema hermaphroditum</name>
    <dbReference type="NCBI Taxonomy" id="289476"/>
    <lineage>
        <taxon>Eukaryota</taxon>
        <taxon>Metazoa</taxon>
        <taxon>Ecdysozoa</taxon>
        <taxon>Nematoda</taxon>
        <taxon>Chromadorea</taxon>
        <taxon>Rhabditida</taxon>
        <taxon>Tylenchina</taxon>
        <taxon>Panagrolaimomorpha</taxon>
        <taxon>Strongyloidoidea</taxon>
        <taxon>Steinernematidae</taxon>
        <taxon>Steinernema</taxon>
    </lineage>
</organism>
<evidence type="ECO:0000313" key="2">
    <source>
        <dbReference type="Proteomes" id="UP001175271"/>
    </source>
</evidence>
<accession>A0AA39M4X7</accession>
<keyword evidence="2" id="KW-1185">Reference proteome</keyword>
<gene>
    <name evidence="1" type="ORF">QR680_014822</name>
</gene>
<sequence>MRGITQHGPLLQLSGRRTRINTEDIPTATLLCIASAINTTCTEERKKYPTLAWFLCSDEYAPSSPPSCKP</sequence>
<evidence type="ECO:0000313" key="1">
    <source>
        <dbReference type="EMBL" id="KAK0420679.1"/>
    </source>
</evidence>
<dbReference type="EMBL" id="JAUCMV010000002">
    <property type="protein sequence ID" value="KAK0420679.1"/>
    <property type="molecule type" value="Genomic_DNA"/>
</dbReference>
<reference evidence="1" key="1">
    <citation type="submission" date="2023-06" db="EMBL/GenBank/DDBJ databases">
        <title>Genomic analysis of the entomopathogenic nematode Steinernema hermaphroditum.</title>
        <authorList>
            <person name="Schwarz E.M."/>
            <person name="Heppert J.K."/>
            <person name="Baniya A."/>
            <person name="Schwartz H.T."/>
            <person name="Tan C.-H."/>
            <person name="Antoshechkin I."/>
            <person name="Sternberg P.W."/>
            <person name="Goodrich-Blair H."/>
            <person name="Dillman A.R."/>
        </authorList>
    </citation>
    <scope>NUCLEOTIDE SEQUENCE</scope>
    <source>
        <strain evidence="1">PS9179</strain>
        <tissue evidence="1">Whole animal</tissue>
    </source>
</reference>
<dbReference type="Proteomes" id="UP001175271">
    <property type="component" value="Unassembled WGS sequence"/>
</dbReference>
<proteinExistence type="predicted"/>